<name>A0ABN1J4V6_9CLOT</name>
<reference evidence="1 2" key="1">
    <citation type="journal article" date="2019" name="Int. J. Syst. Evol. Microbiol.">
        <title>The Global Catalogue of Microorganisms (GCM) 10K type strain sequencing project: providing services to taxonomists for standard genome sequencing and annotation.</title>
        <authorList>
            <consortium name="The Broad Institute Genomics Platform"/>
            <consortium name="The Broad Institute Genome Sequencing Center for Infectious Disease"/>
            <person name="Wu L."/>
            <person name="Ma J."/>
        </authorList>
    </citation>
    <scope>NUCLEOTIDE SEQUENCE [LARGE SCALE GENOMIC DNA]</scope>
    <source>
        <strain evidence="1 2">JCM 1405</strain>
    </source>
</reference>
<evidence type="ECO:0000313" key="1">
    <source>
        <dbReference type="EMBL" id="GAA0728882.1"/>
    </source>
</evidence>
<sequence>MSILFITLFINSFILGEKSLLSLWNFQSLPKNIYRNNPIGGNKTITKSHAMVFSGRFLSSKTIIITDNVFTNINVDKKTPILLKIIKPPYIINKYIFIL</sequence>
<dbReference type="Proteomes" id="UP001500339">
    <property type="component" value="Unassembled WGS sequence"/>
</dbReference>
<proteinExistence type="predicted"/>
<organism evidence="1 2">
    <name type="scientific">Clostridium malenominatum</name>
    <dbReference type="NCBI Taxonomy" id="1539"/>
    <lineage>
        <taxon>Bacteria</taxon>
        <taxon>Bacillati</taxon>
        <taxon>Bacillota</taxon>
        <taxon>Clostridia</taxon>
        <taxon>Eubacteriales</taxon>
        <taxon>Clostridiaceae</taxon>
        <taxon>Clostridium</taxon>
    </lineage>
</organism>
<protein>
    <submittedName>
        <fullName evidence="1">Uncharacterized protein</fullName>
    </submittedName>
</protein>
<gene>
    <name evidence="1" type="ORF">GCM10008905_28220</name>
</gene>
<accession>A0ABN1J4V6</accession>
<comment type="caution">
    <text evidence="1">The sequence shown here is derived from an EMBL/GenBank/DDBJ whole genome shotgun (WGS) entry which is preliminary data.</text>
</comment>
<evidence type="ECO:0000313" key="2">
    <source>
        <dbReference type="Proteomes" id="UP001500339"/>
    </source>
</evidence>
<dbReference type="EMBL" id="BAAACF010000005">
    <property type="protein sequence ID" value="GAA0728882.1"/>
    <property type="molecule type" value="Genomic_DNA"/>
</dbReference>
<keyword evidence="2" id="KW-1185">Reference proteome</keyword>